<comment type="similarity">
    <text evidence="1">Belongs to the SCO1/2 family.</text>
</comment>
<evidence type="ECO:0000256" key="2">
    <source>
        <dbReference type="ARBA" id="ARBA00023008"/>
    </source>
</evidence>
<keyword evidence="5" id="KW-0614">Plasmid</keyword>
<dbReference type="Proteomes" id="UP001369958">
    <property type="component" value="Plasmid unnamed"/>
</dbReference>
<dbReference type="Pfam" id="PF02630">
    <property type="entry name" value="SCO1-SenC"/>
    <property type="match status" value="1"/>
</dbReference>
<feature type="transmembrane region" description="Helical" evidence="3">
    <location>
        <begin position="12"/>
        <end position="29"/>
    </location>
</feature>
<keyword evidence="6" id="KW-1185">Reference proteome</keyword>
<geneLocation type="plasmid" evidence="5 6">
    <name>unnamed</name>
</geneLocation>
<feature type="domain" description="Thioredoxin" evidence="4">
    <location>
        <begin position="30"/>
        <end position="211"/>
    </location>
</feature>
<evidence type="ECO:0000313" key="6">
    <source>
        <dbReference type="Proteomes" id="UP001369958"/>
    </source>
</evidence>
<evidence type="ECO:0000259" key="4">
    <source>
        <dbReference type="PROSITE" id="PS51352"/>
    </source>
</evidence>
<keyword evidence="3" id="KW-0472">Membrane</keyword>
<dbReference type="SUPFAM" id="SSF52833">
    <property type="entry name" value="Thioredoxin-like"/>
    <property type="match status" value="1"/>
</dbReference>
<sequence>MERNVLKPIRRALWGMVLLATAAGGWMWYSSLSAPAPPSVTQRLADAQDGQYGTGDYQLVTHTGQSVDDSIFLGKPSLVFFGFTHCPDVCPTTLSDMQYWLSKLGEDADEIQAFFVTADPERDTVEVMAEYVSWFSDSITGLTGEVDEIAEMVSAWGVYTQKAPIDGGGYNVDHTASVFMLDREGRFFGTIAYEEDREIAIAKVRRLADSG</sequence>
<dbReference type="PANTHER" id="PTHR12151:SF25">
    <property type="entry name" value="LINALOOL DEHYDRATASE_ISOMERASE DOMAIN-CONTAINING PROTEIN"/>
    <property type="match status" value="1"/>
</dbReference>
<keyword evidence="2" id="KW-0186">Copper</keyword>
<gene>
    <name evidence="5" type="ORF">V6617_18930</name>
</gene>
<dbReference type="RefSeq" id="WP_338610921.1">
    <property type="nucleotide sequence ID" value="NZ_CP146276.1"/>
</dbReference>
<organism evidence="5 6">
    <name type="scientific">Pelagibacterium nitratireducens</name>
    <dbReference type="NCBI Taxonomy" id="1046114"/>
    <lineage>
        <taxon>Bacteria</taxon>
        <taxon>Pseudomonadati</taxon>
        <taxon>Pseudomonadota</taxon>
        <taxon>Alphaproteobacteria</taxon>
        <taxon>Hyphomicrobiales</taxon>
        <taxon>Devosiaceae</taxon>
        <taxon>Pelagibacterium</taxon>
    </lineage>
</organism>
<dbReference type="Gene3D" id="3.40.30.10">
    <property type="entry name" value="Glutaredoxin"/>
    <property type="match status" value="1"/>
</dbReference>
<evidence type="ECO:0000313" key="5">
    <source>
        <dbReference type="EMBL" id="WWT34809.1"/>
    </source>
</evidence>
<dbReference type="InterPro" id="IPR013766">
    <property type="entry name" value="Thioredoxin_domain"/>
</dbReference>
<proteinExistence type="inferred from homology"/>
<protein>
    <submittedName>
        <fullName evidence="5">SCO family protein</fullName>
    </submittedName>
</protein>
<reference evidence="5 6" key="1">
    <citation type="submission" date="2024-02" db="EMBL/GenBank/DDBJ databases">
        <title>Complete genome sequence of Pelagibacterium nitratireducens ZH15.</title>
        <authorList>
            <person name="Zhao L.H."/>
        </authorList>
    </citation>
    <scope>NUCLEOTIDE SEQUENCE [LARGE SCALE GENOMIC DNA]</scope>
    <source>
        <strain evidence="5 6">ZH15</strain>
        <plasmid evidence="5 6">unnamed</plasmid>
    </source>
</reference>
<dbReference type="PANTHER" id="PTHR12151">
    <property type="entry name" value="ELECTRON TRANSPORT PROTIN SCO1/SENC FAMILY MEMBER"/>
    <property type="match status" value="1"/>
</dbReference>
<evidence type="ECO:0000256" key="1">
    <source>
        <dbReference type="ARBA" id="ARBA00010996"/>
    </source>
</evidence>
<dbReference type="CDD" id="cd02968">
    <property type="entry name" value="SCO"/>
    <property type="match status" value="1"/>
</dbReference>
<dbReference type="PROSITE" id="PS51352">
    <property type="entry name" value="THIOREDOXIN_2"/>
    <property type="match status" value="1"/>
</dbReference>
<accession>A0ABZ2I9F6</accession>
<dbReference type="InterPro" id="IPR036249">
    <property type="entry name" value="Thioredoxin-like_sf"/>
</dbReference>
<evidence type="ECO:0000256" key="3">
    <source>
        <dbReference type="SAM" id="Phobius"/>
    </source>
</evidence>
<dbReference type="InterPro" id="IPR003782">
    <property type="entry name" value="SCO1/SenC"/>
</dbReference>
<dbReference type="EMBL" id="CP146276">
    <property type="protein sequence ID" value="WWT34809.1"/>
    <property type="molecule type" value="Genomic_DNA"/>
</dbReference>
<keyword evidence="3" id="KW-0812">Transmembrane</keyword>
<keyword evidence="3" id="KW-1133">Transmembrane helix</keyword>
<name>A0ABZ2I9F6_9HYPH</name>